<organism evidence="6 7">
    <name type="scientific">Zizania palustris</name>
    <name type="common">Northern wild rice</name>
    <dbReference type="NCBI Taxonomy" id="103762"/>
    <lineage>
        <taxon>Eukaryota</taxon>
        <taxon>Viridiplantae</taxon>
        <taxon>Streptophyta</taxon>
        <taxon>Embryophyta</taxon>
        <taxon>Tracheophyta</taxon>
        <taxon>Spermatophyta</taxon>
        <taxon>Magnoliopsida</taxon>
        <taxon>Liliopsida</taxon>
        <taxon>Poales</taxon>
        <taxon>Poaceae</taxon>
        <taxon>BOP clade</taxon>
        <taxon>Oryzoideae</taxon>
        <taxon>Oryzeae</taxon>
        <taxon>Zizaniinae</taxon>
        <taxon>Zizania</taxon>
    </lineage>
</organism>
<dbReference type="EMBL" id="JAAALK010000288">
    <property type="protein sequence ID" value="KAG8051561.1"/>
    <property type="molecule type" value="Genomic_DNA"/>
</dbReference>
<dbReference type="GO" id="GO:0046983">
    <property type="term" value="F:protein dimerization activity"/>
    <property type="evidence" value="ECO:0007669"/>
    <property type="project" value="InterPro"/>
</dbReference>
<keyword evidence="2" id="KW-0010">Activator</keyword>
<dbReference type="PROSITE" id="PS50888">
    <property type="entry name" value="BHLH"/>
    <property type="match status" value="1"/>
</dbReference>
<evidence type="ECO:0000256" key="4">
    <source>
        <dbReference type="SAM" id="MobiDB-lite"/>
    </source>
</evidence>
<keyword evidence="1" id="KW-0805">Transcription regulation</keyword>
<dbReference type="Pfam" id="PF00010">
    <property type="entry name" value="HLH"/>
    <property type="match status" value="1"/>
</dbReference>
<dbReference type="SMART" id="SM00353">
    <property type="entry name" value="HLH"/>
    <property type="match status" value="1"/>
</dbReference>
<evidence type="ECO:0000313" key="6">
    <source>
        <dbReference type="EMBL" id="KAG8051561.1"/>
    </source>
</evidence>
<reference evidence="6" key="2">
    <citation type="submission" date="2021-02" db="EMBL/GenBank/DDBJ databases">
        <authorList>
            <person name="Kimball J.A."/>
            <person name="Haas M.W."/>
            <person name="Macchietto M."/>
            <person name="Kono T."/>
            <person name="Duquette J."/>
            <person name="Shao M."/>
        </authorList>
    </citation>
    <scope>NUCLEOTIDE SEQUENCE</scope>
    <source>
        <tissue evidence="6">Fresh leaf tissue</tissue>
    </source>
</reference>
<reference evidence="6" key="1">
    <citation type="journal article" date="2021" name="bioRxiv">
        <title>Whole Genome Assembly and Annotation of Northern Wild Rice, Zizania palustris L., Supports a Whole Genome Duplication in the Zizania Genus.</title>
        <authorList>
            <person name="Haas M."/>
            <person name="Kono T."/>
            <person name="Macchietto M."/>
            <person name="Millas R."/>
            <person name="McGilp L."/>
            <person name="Shao M."/>
            <person name="Duquette J."/>
            <person name="Hirsch C.N."/>
            <person name="Kimball J."/>
        </authorList>
    </citation>
    <scope>NUCLEOTIDE SEQUENCE</scope>
    <source>
        <tissue evidence="6">Fresh leaf tissue</tissue>
    </source>
</reference>
<dbReference type="PANTHER" id="PTHR46266:SF3">
    <property type="entry name" value="TRANSCRIPTION FACTOR EGL1"/>
    <property type="match status" value="1"/>
</dbReference>
<evidence type="ECO:0000313" key="7">
    <source>
        <dbReference type="Proteomes" id="UP000729402"/>
    </source>
</evidence>
<dbReference type="OrthoDB" id="690068at2759"/>
<feature type="region of interest" description="Disordered" evidence="4">
    <location>
        <begin position="464"/>
        <end position="513"/>
    </location>
</feature>
<evidence type="ECO:0000256" key="1">
    <source>
        <dbReference type="ARBA" id="ARBA00023015"/>
    </source>
</evidence>
<sequence>MASAPSVQEEPLQPEPGTERFSSQLAAAVRSISWSYAIFWSISTSHSGVVLAWNDGFYNGEIKTRKITNSPTELTSDQLVLQRSKQLRELYDALVSGECDHRARRPVTALSPEDLGDTEWYYVVCMTYVFRPGQGLPGKSFASNGSVWLCNAQSADRKFFSRSLLVKSTSIQTIVCFPLMGGVLELGTTDSVPEDPNLVKRIATSFWELQLSPAPAVPCSDEREPSSSTWPDEMAGDDILFEDLVGNAAEVMVPGGDQHEVVGNDDANLEQMTAMEIDELIYSLCGGEEKVLDDVFVRHLEADSSSCWLVDPAGFSDQLVPAAACNVVDGGAISHTSCFVAWKRSSDLDMEALTPVAGGASSQKLLKKAVDGGAWTSNGRGRAAILSRQESSIKSHVMSERRRREKLNEMFLILKSLVPSINKEDKLSVLAETIAYVKELEKRVQQLESSIEISRPDRDIAAAKNKKVLSPEDGGGRRYGVGGAAMAAARRESISTPTPGHPFPRGHEQKQRE</sequence>
<keyword evidence="3" id="KW-0804">Transcription</keyword>
<evidence type="ECO:0000259" key="5">
    <source>
        <dbReference type="PROSITE" id="PS50888"/>
    </source>
</evidence>
<protein>
    <recommendedName>
        <fullName evidence="5">BHLH domain-containing protein</fullName>
    </recommendedName>
</protein>
<name>A0A8J5S7T1_ZIZPA</name>
<feature type="domain" description="BHLH" evidence="5">
    <location>
        <begin position="391"/>
        <end position="440"/>
    </location>
</feature>
<dbReference type="InterPro" id="IPR025610">
    <property type="entry name" value="MYC/MYB_N"/>
</dbReference>
<dbReference type="InterPro" id="IPR011598">
    <property type="entry name" value="bHLH_dom"/>
</dbReference>
<dbReference type="Pfam" id="PF14215">
    <property type="entry name" value="bHLH-MYC_N"/>
    <property type="match status" value="1"/>
</dbReference>
<accession>A0A8J5S7T1</accession>
<comment type="caution">
    <text evidence="6">The sequence shown here is derived from an EMBL/GenBank/DDBJ whole genome shotgun (WGS) entry which is preliminary data.</text>
</comment>
<dbReference type="PANTHER" id="PTHR46266">
    <property type="entry name" value="TRANSCRIPTION FACTOR TT8"/>
    <property type="match status" value="1"/>
</dbReference>
<evidence type="ECO:0000256" key="3">
    <source>
        <dbReference type="ARBA" id="ARBA00023163"/>
    </source>
</evidence>
<keyword evidence="7" id="KW-1185">Reference proteome</keyword>
<proteinExistence type="predicted"/>
<evidence type="ECO:0000256" key="2">
    <source>
        <dbReference type="ARBA" id="ARBA00023159"/>
    </source>
</evidence>
<dbReference type="Proteomes" id="UP000729402">
    <property type="component" value="Unassembled WGS sequence"/>
</dbReference>
<dbReference type="AlphaFoldDB" id="A0A8J5S7T1"/>
<gene>
    <name evidence="6" type="ORF">GUJ93_ZPchr0001g30694</name>
</gene>